<evidence type="ECO:0000313" key="3">
    <source>
        <dbReference type="Proteomes" id="UP000269721"/>
    </source>
</evidence>
<reference evidence="3" key="1">
    <citation type="journal article" date="2018" name="Nat. Microbiol.">
        <title>Leveraging single-cell genomics to expand the fungal tree of life.</title>
        <authorList>
            <person name="Ahrendt S.R."/>
            <person name="Quandt C.A."/>
            <person name="Ciobanu D."/>
            <person name="Clum A."/>
            <person name="Salamov A."/>
            <person name="Andreopoulos B."/>
            <person name="Cheng J.F."/>
            <person name="Woyke T."/>
            <person name="Pelin A."/>
            <person name="Henrissat B."/>
            <person name="Reynolds N.K."/>
            <person name="Benny G.L."/>
            <person name="Smith M.E."/>
            <person name="James T.Y."/>
            <person name="Grigoriev I.V."/>
        </authorList>
    </citation>
    <scope>NUCLEOTIDE SEQUENCE [LARGE SCALE GENOMIC DNA]</scope>
</reference>
<accession>A0A4V1ISP4</accession>
<dbReference type="Proteomes" id="UP000269721">
    <property type="component" value="Unassembled WGS sequence"/>
</dbReference>
<proteinExistence type="predicted"/>
<name>A0A4V1ISP4_9FUNG</name>
<dbReference type="AlphaFoldDB" id="A0A4V1ISP4"/>
<sequence>MYIIFVFTLFAGVHAQFDTNMRDCKASSFNQTFSLPTTPIPLTGTNNTFFDLILGNSNGVWYWEQYFSDSTGPPDPNVTRHVNDTYANFKKYGPAKGSPIVLSVSADSKNFYILASSDCPNNNGNGCLFELPSRRPSCSFGSLGYCICSYTWTPANATDQTYQRCFPCTLSSNYYYDQKYKHSVDMTSASAEQINMAKLSIGPNGIHPPLDLSPWNYVM</sequence>
<keyword evidence="1" id="KW-0732">Signal</keyword>
<gene>
    <name evidence="2" type="ORF">BDK51DRAFT_49727</name>
</gene>
<evidence type="ECO:0000256" key="1">
    <source>
        <dbReference type="SAM" id="SignalP"/>
    </source>
</evidence>
<protein>
    <submittedName>
        <fullName evidence="2">Uncharacterized protein</fullName>
    </submittedName>
</protein>
<dbReference type="EMBL" id="KZ993952">
    <property type="protein sequence ID" value="RKO94267.1"/>
    <property type="molecule type" value="Genomic_DNA"/>
</dbReference>
<feature type="chain" id="PRO_5020343935" evidence="1">
    <location>
        <begin position="16"/>
        <end position="219"/>
    </location>
</feature>
<feature type="signal peptide" evidence="1">
    <location>
        <begin position="1"/>
        <end position="15"/>
    </location>
</feature>
<keyword evidence="3" id="KW-1185">Reference proteome</keyword>
<evidence type="ECO:0000313" key="2">
    <source>
        <dbReference type="EMBL" id="RKO94267.1"/>
    </source>
</evidence>
<organism evidence="2 3">
    <name type="scientific">Blyttiomyces helicus</name>
    <dbReference type="NCBI Taxonomy" id="388810"/>
    <lineage>
        <taxon>Eukaryota</taxon>
        <taxon>Fungi</taxon>
        <taxon>Fungi incertae sedis</taxon>
        <taxon>Chytridiomycota</taxon>
        <taxon>Chytridiomycota incertae sedis</taxon>
        <taxon>Chytridiomycetes</taxon>
        <taxon>Chytridiomycetes incertae sedis</taxon>
        <taxon>Blyttiomyces</taxon>
    </lineage>
</organism>